<dbReference type="EMBL" id="JBAMMX010000026">
    <property type="protein sequence ID" value="KAK6914071.1"/>
    <property type="molecule type" value="Genomic_DNA"/>
</dbReference>
<comment type="similarity">
    <text evidence="1 5">Belongs to the iron/ascorbate-dependent oxidoreductase family.</text>
</comment>
<organism evidence="7 8">
    <name type="scientific">Dillenia turbinata</name>
    <dbReference type="NCBI Taxonomy" id="194707"/>
    <lineage>
        <taxon>Eukaryota</taxon>
        <taxon>Viridiplantae</taxon>
        <taxon>Streptophyta</taxon>
        <taxon>Embryophyta</taxon>
        <taxon>Tracheophyta</taxon>
        <taxon>Spermatophyta</taxon>
        <taxon>Magnoliopsida</taxon>
        <taxon>eudicotyledons</taxon>
        <taxon>Gunneridae</taxon>
        <taxon>Pentapetalae</taxon>
        <taxon>Dilleniales</taxon>
        <taxon>Dilleniaceae</taxon>
        <taxon>Dillenia</taxon>
    </lineage>
</organism>
<evidence type="ECO:0000259" key="6">
    <source>
        <dbReference type="PROSITE" id="PS51471"/>
    </source>
</evidence>
<name>A0AAN8YUY8_9MAGN</name>
<keyword evidence="2 5" id="KW-0479">Metal-binding</keyword>
<sequence length="356" mass="40324">MDAERSEELKAFDNTKAGVKGLVDAGIEHIPKMFIRPPDELAEERNFQQSHLQVPVIDLEGIHRTDRHEDIVNEIRTASETWGFFQVLNHGIPLSVLDGMIDGIRSFHEQDLETKKEFYSRDRTKQVRFDSNIDLYRSTAANWRDTLTISMLARDHVEHEDLPPICRDAMFEYINHAKNLGGTLLDLLSEALGLEPGHLRGMECDKGRIFVCQYYPSCPQPELTLGVSNHSDPSFLTILLQDQIGGLQVLHENQWVNVQPIAGALVINTGDLLQIISNDKFRSTGHRVVANRVGPRISTACFFSGSLYRSEKPYGPIKELMSEENPPLYREFSIGEFMGQFSSRALGDKSSVEHFK</sequence>
<keyword evidence="4 5" id="KW-0408">Iron</keyword>
<keyword evidence="8" id="KW-1185">Reference proteome</keyword>
<evidence type="ECO:0000313" key="7">
    <source>
        <dbReference type="EMBL" id="KAK6914071.1"/>
    </source>
</evidence>
<dbReference type="PANTHER" id="PTHR10209:SF429">
    <property type="entry name" value="1-AMINOCYCLOPROPANE-1-CARBOXYLATE OXIDASE HOMOLOG 1-LIKE"/>
    <property type="match status" value="1"/>
</dbReference>
<dbReference type="AlphaFoldDB" id="A0AAN8YUY8"/>
<evidence type="ECO:0000256" key="5">
    <source>
        <dbReference type="RuleBase" id="RU003682"/>
    </source>
</evidence>
<dbReference type="PANTHER" id="PTHR10209">
    <property type="entry name" value="OXIDOREDUCTASE, 2OG-FE II OXYGENASE FAMILY PROTEIN"/>
    <property type="match status" value="1"/>
</dbReference>
<evidence type="ECO:0000256" key="4">
    <source>
        <dbReference type="ARBA" id="ARBA00023004"/>
    </source>
</evidence>
<accession>A0AAN8YUY8</accession>
<dbReference type="Gene3D" id="2.60.120.330">
    <property type="entry name" value="B-lactam Antibiotic, Isopenicillin N Synthase, Chain"/>
    <property type="match status" value="1"/>
</dbReference>
<proteinExistence type="inferred from homology"/>
<gene>
    <name evidence="7" type="ORF">RJ641_021392</name>
</gene>
<dbReference type="GO" id="GO:0046872">
    <property type="term" value="F:metal ion binding"/>
    <property type="evidence" value="ECO:0007669"/>
    <property type="project" value="UniProtKB-KW"/>
</dbReference>
<dbReference type="GO" id="GO:0051213">
    <property type="term" value="F:dioxygenase activity"/>
    <property type="evidence" value="ECO:0007669"/>
    <property type="project" value="UniProtKB-KW"/>
</dbReference>
<keyword evidence="7" id="KW-0223">Dioxygenase</keyword>
<dbReference type="InterPro" id="IPR005123">
    <property type="entry name" value="Oxoglu/Fe-dep_dioxygenase_dom"/>
</dbReference>
<reference evidence="7 8" key="1">
    <citation type="submission" date="2023-12" db="EMBL/GenBank/DDBJ databases">
        <title>A high-quality genome assembly for Dillenia turbinata (Dilleniales).</title>
        <authorList>
            <person name="Chanderbali A."/>
        </authorList>
    </citation>
    <scope>NUCLEOTIDE SEQUENCE [LARGE SCALE GENOMIC DNA]</scope>
    <source>
        <strain evidence="7">LSX21</strain>
        <tissue evidence="7">Leaf</tissue>
    </source>
</reference>
<comment type="caution">
    <text evidence="7">The sequence shown here is derived from an EMBL/GenBank/DDBJ whole genome shotgun (WGS) entry which is preliminary data.</text>
</comment>
<dbReference type="Pfam" id="PF14226">
    <property type="entry name" value="DIOX_N"/>
    <property type="match status" value="1"/>
</dbReference>
<dbReference type="InterPro" id="IPR026992">
    <property type="entry name" value="DIOX_N"/>
</dbReference>
<evidence type="ECO:0000256" key="2">
    <source>
        <dbReference type="ARBA" id="ARBA00022723"/>
    </source>
</evidence>
<dbReference type="InterPro" id="IPR027443">
    <property type="entry name" value="IPNS-like_sf"/>
</dbReference>
<feature type="non-terminal residue" evidence="7">
    <location>
        <position position="356"/>
    </location>
</feature>
<dbReference type="FunFam" id="2.60.120.330:FF:000005">
    <property type="entry name" value="1-aminocyclopropane-1-carboxylate oxidase homolog 1"/>
    <property type="match status" value="1"/>
</dbReference>
<protein>
    <submittedName>
        <fullName evidence="7">Isopenicillin N synthase-like, Fe(2+) 2OG dioxygenase domain</fullName>
    </submittedName>
</protein>
<dbReference type="InterPro" id="IPR044861">
    <property type="entry name" value="IPNS-like_FE2OG_OXY"/>
</dbReference>
<evidence type="ECO:0000256" key="3">
    <source>
        <dbReference type="ARBA" id="ARBA00023002"/>
    </source>
</evidence>
<dbReference type="SUPFAM" id="SSF51197">
    <property type="entry name" value="Clavaminate synthase-like"/>
    <property type="match status" value="1"/>
</dbReference>
<evidence type="ECO:0000256" key="1">
    <source>
        <dbReference type="ARBA" id="ARBA00008056"/>
    </source>
</evidence>
<dbReference type="Pfam" id="PF03171">
    <property type="entry name" value="2OG-FeII_Oxy"/>
    <property type="match status" value="1"/>
</dbReference>
<feature type="domain" description="Fe2OG dioxygenase" evidence="6">
    <location>
        <begin position="205"/>
        <end position="306"/>
    </location>
</feature>
<keyword evidence="3 5" id="KW-0560">Oxidoreductase</keyword>
<dbReference type="PROSITE" id="PS51471">
    <property type="entry name" value="FE2OG_OXY"/>
    <property type="match status" value="1"/>
</dbReference>
<dbReference type="Proteomes" id="UP001370490">
    <property type="component" value="Unassembled WGS sequence"/>
</dbReference>
<evidence type="ECO:0000313" key="8">
    <source>
        <dbReference type="Proteomes" id="UP001370490"/>
    </source>
</evidence>